<dbReference type="CDD" id="cd02152">
    <property type="entry name" value="OAT"/>
    <property type="match status" value="1"/>
</dbReference>
<proteinExistence type="inferred from homology"/>
<gene>
    <name evidence="6 7" type="primary">argJ</name>
    <name evidence="7" type="ORF">OIH86_15645</name>
</gene>
<comment type="pathway">
    <text evidence="6">Amino-acid biosynthesis; L-arginine biosynthesis; N(2)-acetyl-L-ornithine from L-glutamate: step 1/4.</text>
</comment>
<comment type="function">
    <text evidence="6">Catalyzes two activities which are involved in the cyclic version of arginine biosynthesis: the synthesis of N-acetylglutamate from glutamate and acetyl-CoA as the acetyl donor, and of ornithine by transacetylation between N(2)-acetylornithine and glutamate.</text>
</comment>
<dbReference type="Gene3D" id="3.10.20.340">
    <property type="entry name" value="ArgJ beta chain, C-terminal domain"/>
    <property type="match status" value="1"/>
</dbReference>
<dbReference type="Proteomes" id="UP001526147">
    <property type="component" value="Unassembled WGS sequence"/>
</dbReference>
<dbReference type="PANTHER" id="PTHR23100:SF0">
    <property type="entry name" value="ARGININE BIOSYNTHESIS BIFUNCTIONAL PROTEIN ARGJ, MITOCHONDRIAL"/>
    <property type="match status" value="1"/>
</dbReference>
<feature type="site" description="Involved in the stabilization of negative charge on the oxyanion by the formation of the oxyanion hole" evidence="6">
    <location>
        <position position="131"/>
    </location>
</feature>
<feature type="site" description="Cleavage; by autolysis" evidence="6">
    <location>
        <begin position="204"/>
        <end position="205"/>
    </location>
</feature>
<comment type="catalytic activity">
    <reaction evidence="6">
        <text>L-glutamate + acetyl-CoA = N-acetyl-L-glutamate + CoA + H(+)</text>
        <dbReference type="Rhea" id="RHEA:24292"/>
        <dbReference type="ChEBI" id="CHEBI:15378"/>
        <dbReference type="ChEBI" id="CHEBI:29985"/>
        <dbReference type="ChEBI" id="CHEBI:44337"/>
        <dbReference type="ChEBI" id="CHEBI:57287"/>
        <dbReference type="ChEBI" id="CHEBI:57288"/>
        <dbReference type="EC" id="2.3.1.1"/>
    </reaction>
</comment>
<feature type="active site" description="Nucleophile" evidence="6">
    <location>
        <position position="205"/>
    </location>
</feature>
<feature type="binding site" evidence="6">
    <location>
        <position position="291"/>
    </location>
    <ligand>
        <name>substrate</name>
    </ligand>
</feature>
<feature type="binding site" evidence="6">
    <location>
        <position position="194"/>
    </location>
    <ligand>
        <name>substrate</name>
    </ligand>
</feature>
<dbReference type="Gene3D" id="3.60.70.12">
    <property type="entry name" value="L-amino peptidase D-ALA esterase/amidase"/>
    <property type="match status" value="1"/>
</dbReference>
<evidence type="ECO:0000313" key="8">
    <source>
        <dbReference type="Proteomes" id="UP001526147"/>
    </source>
</evidence>
<feature type="chain" id="PRO_5044918367" description="Arginine biosynthesis bifunctional protein ArgJ beta chain" evidence="6">
    <location>
        <begin position="205"/>
        <end position="418"/>
    </location>
</feature>
<dbReference type="NCBIfam" id="TIGR00120">
    <property type="entry name" value="ArgJ"/>
    <property type="match status" value="1"/>
</dbReference>
<protein>
    <recommendedName>
        <fullName evidence="6">Arginine biosynthesis bifunctional protein ArgJ</fullName>
    </recommendedName>
    <domain>
        <recommendedName>
            <fullName evidence="6">Glutamate N-acetyltransferase</fullName>
            <ecNumber evidence="6">2.3.1.35</ecNumber>
        </recommendedName>
        <alternativeName>
            <fullName evidence="6">Ornithine acetyltransferase</fullName>
            <shortName evidence="6">OATase</shortName>
        </alternativeName>
        <alternativeName>
            <fullName evidence="6">Ornithine transacetylase</fullName>
        </alternativeName>
    </domain>
    <domain>
        <recommendedName>
            <fullName evidence="6">Amino-acid acetyltransferase</fullName>
            <ecNumber evidence="6">2.3.1.1</ecNumber>
        </recommendedName>
        <alternativeName>
            <fullName evidence="6">N-acetylglutamate synthase</fullName>
            <shortName evidence="6">AGSase</shortName>
        </alternativeName>
    </domain>
    <component>
        <recommendedName>
            <fullName evidence="6">Arginine biosynthesis bifunctional protein ArgJ alpha chain</fullName>
        </recommendedName>
    </component>
    <component>
        <recommendedName>
            <fullName evidence="6">Arginine biosynthesis bifunctional protein ArgJ beta chain</fullName>
        </recommendedName>
    </component>
</protein>
<organism evidence="7 8">
    <name type="scientific">Metabacillus halosaccharovorans</name>
    <dbReference type="NCBI Taxonomy" id="930124"/>
    <lineage>
        <taxon>Bacteria</taxon>
        <taxon>Bacillati</taxon>
        <taxon>Bacillota</taxon>
        <taxon>Bacilli</taxon>
        <taxon>Bacillales</taxon>
        <taxon>Bacillaceae</taxon>
        <taxon>Metabacillus</taxon>
    </lineage>
</organism>
<evidence type="ECO:0000313" key="7">
    <source>
        <dbReference type="EMBL" id="MCV9887072.1"/>
    </source>
</evidence>
<comment type="subcellular location">
    <subcellularLocation>
        <location evidence="6">Cytoplasm</location>
    </subcellularLocation>
</comment>
<name>A0ABT3DJ92_9BACI</name>
<feature type="binding site" evidence="6">
    <location>
        <position position="413"/>
    </location>
    <ligand>
        <name>substrate</name>
    </ligand>
</feature>
<feature type="site" description="Involved in the stabilization of negative charge on the oxyanion by the formation of the oxyanion hole" evidence="6">
    <location>
        <position position="132"/>
    </location>
</feature>
<dbReference type="SUPFAM" id="SSF56266">
    <property type="entry name" value="DmpA/ArgJ-like"/>
    <property type="match status" value="1"/>
</dbReference>
<dbReference type="EC" id="2.3.1.1" evidence="6"/>
<evidence type="ECO:0000256" key="2">
    <source>
        <dbReference type="ARBA" id="ARBA00011475"/>
    </source>
</evidence>
<accession>A0ABT3DJ92</accession>
<dbReference type="InterPro" id="IPR002813">
    <property type="entry name" value="Arg_biosynth_ArgJ"/>
</dbReference>
<feature type="binding site" evidence="6">
    <location>
        <position position="418"/>
    </location>
    <ligand>
        <name>substrate</name>
    </ligand>
</feature>
<dbReference type="Pfam" id="PF01960">
    <property type="entry name" value="ArgJ"/>
    <property type="match status" value="1"/>
</dbReference>
<dbReference type="Gene3D" id="3.30.2330.10">
    <property type="entry name" value="arginine biosynthesis bifunctional protein suprefamily"/>
    <property type="match status" value="1"/>
</dbReference>
<dbReference type="EC" id="2.3.1.35" evidence="6"/>
<feature type="chain" id="PRO_5044918368" description="Arginine biosynthesis bifunctional protein ArgJ alpha chain" evidence="6">
    <location>
        <begin position="1"/>
        <end position="204"/>
    </location>
</feature>
<evidence type="ECO:0000256" key="6">
    <source>
        <dbReference type="HAMAP-Rule" id="MF_01106"/>
    </source>
</evidence>
<comment type="subunit">
    <text evidence="2 6">Heterotetramer of two alpha and two beta chains.</text>
</comment>
<feature type="binding site" evidence="6">
    <location>
        <position position="168"/>
    </location>
    <ligand>
        <name>substrate</name>
    </ligand>
</feature>
<evidence type="ECO:0000256" key="3">
    <source>
        <dbReference type="ARBA" id="ARBA00022679"/>
    </source>
</evidence>
<dbReference type="InterPro" id="IPR042195">
    <property type="entry name" value="ArgJ_beta_C"/>
</dbReference>
<keyword evidence="6" id="KW-0963">Cytoplasm</keyword>
<dbReference type="EMBL" id="JAOYEY010000044">
    <property type="protein sequence ID" value="MCV9887072.1"/>
    <property type="molecule type" value="Genomic_DNA"/>
</dbReference>
<keyword evidence="6" id="KW-0055">Arginine biosynthesis</keyword>
<evidence type="ECO:0000256" key="5">
    <source>
        <dbReference type="ARBA" id="ARBA00023315"/>
    </source>
</evidence>
<comment type="similarity">
    <text evidence="1 6">Belongs to the ArgJ family.</text>
</comment>
<reference evidence="7 8" key="1">
    <citation type="submission" date="2022-10" db="EMBL/GenBank/DDBJ databases">
        <title>Draft genome assembly of moderately radiation resistant bacterium Metabacillus halosaccharovorans.</title>
        <authorList>
            <person name="Pal S."/>
            <person name="Gopinathan A."/>
        </authorList>
    </citation>
    <scope>NUCLEOTIDE SEQUENCE [LARGE SCALE GENOMIC DNA]</scope>
    <source>
        <strain evidence="7 8">VITHBRA001</strain>
    </source>
</reference>
<feature type="binding site" evidence="6">
    <location>
        <position position="205"/>
    </location>
    <ligand>
        <name>substrate</name>
    </ligand>
</feature>
<sequence>MTTREEKEVLQAKETSAITKIENGSIVTPKGFSSDGVHAGLRYSRNDLGVIYSEVPANCAAVYTQSHFQAAPLKVTQASIAEEELLQAIIVNSANANACTGEQGLKDAYEMRERTADLFNIKSHYVAVASTGVIGEFLKMDKIRSGIEQLKPHSTHEAAEAFQTAILTTDLVMKTSCYQVEIDGKTVTIGGAAKGSGMIHPNMATMLSFVTTDAKIDSASLQALLSKTTDKTYNQITVDGDTSTNDMVLVMANGLAENELLNEQHPGWNDFKTAFHKVSEELAKQIAKDGEGATKLIEVEVTGAKTKQEANVVAKKIVGSSLVKTAVYGADANWGRIICAVGYSEAQVEPESIDIYLGDICLFTDNRPQSFSEEVASEYLKQDQVKITVHLGVGEEKGKAWGCDLTYDYVKINASYRT</sequence>
<dbReference type="PANTHER" id="PTHR23100">
    <property type="entry name" value="ARGININE BIOSYNTHESIS BIFUNCTIONAL PROTEIN ARGJ"/>
    <property type="match status" value="1"/>
</dbReference>
<keyword evidence="3 6" id="KW-0808">Transferase</keyword>
<comment type="pathway">
    <text evidence="6">Amino-acid biosynthesis; L-arginine biosynthesis; L-ornithine and N-acetyl-L-glutamate from L-glutamate and N(2)-acetyl-L-ornithine (cyclic): step 1/1.</text>
</comment>
<keyword evidence="4 6" id="KW-0068">Autocatalytic cleavage</keyword>
<keyword evidence="6" id="KW-0511">Multifunctional enzyme</keyword>
<keyword evidence="8" id="KW-1185">Reference proteome</keyword>
<comment type="catalytic activity">
    <reaction evidence="6">
        <text>N(2)-acetyl-L-ornithine + L-glutamate = N-acetyl-L-glutamate + L-ornithine</text>
        <dbReference type="Rhea" id="RHEA:15349"/>
        <dbReference type="ChEBI" id="CHEBI:29985"/>
        <dbReference type="ChEBI" id="CHEBI:44337"/>
        <dbReference type="ChEBI" id="CHEBI:46911"/>
        <dbReference type="ChEBI" id="CHEBI:57805"/>
        <dbReference type="EC" id="2.3.1.35"/>
    </reaction>
</comment>
<keyword evidence="6" id="KW-0028">Amino-acid biosynthesis</keyword>
<dbReference type="GO" id="GO:0004358">
    <property type="term" value="F:L-glutamate N-acetyltransferase activity, acting on acetyl-L-ornithine as donor"/>
    <property type="evidence" value="ECO:0007669"/>
    <property type="project" value="UniProtKB-EC"/>
</dbReference>
<dbReference type="HAMAP" id="MF_01106">
    <property type="entry name" value="ArgJ"/>
    <property type="match status" value="1"/>
</dbReference>
<dbReference type="NCBIfam" id="NF003802">
    <property type="entry name" value="PRK05388.1"/>
    <property type="match status" value="1"/>
</dbReference>
<keyword evidence="5 6" id="KW-0012">Acyltransferase</keyword>
<comment type="caution">
    <text evidence="7">The sequence shown here is derived from an EMBL/GenBank/DDBJ whole genome shotgun (WGS) entry which is preliminary data.</text>
</comment>
<evidence type="ECO:0000256" key="4">
    <source>
        <dbReference type="ARBA" id="ARBA00022813"/>
    </source>
</evidence>
<dbReference type="InterPro" id="IPR016117">
    <property type="entry name" value="ArgJ-like_dom_sf"/>
</dbReference>
<evidence type="ECO:0000256" key="1">
    <source>
        <dbReference type="ARBA" id="ARBA00006774"/>
    </source>
</evidence>